<dbReference type="Pfam" id="PF24487">
    <property type="entry name" value="NDC80_loop"/>
    <property type="match status" value="1"/>
</dbReference>
<feature type="domain" description="Kinetochore protein NDC80 loop region" evidence="14">
    <location>
        <begin position="393"/>
        <end position="614"/>
    </location>
</feature>
<sequence>MRDSSSFIQRNSQLPLSSNSRLSNINGPGSSARRPSLAPMRAIAQKRQSMTVDSFNNANSRFIAPSVRHSIAPSSRRSSTFVGGRASNASFLSQGVDQGDTRDPRPVRDKAFQSLCATNIVNYLINSGYPSPITIKNILSPTTKEFQSIFKYLYNKIDPNFSFVRRIDEDVKLCLKDIQYPYAESITRSHLMAIGSPHSRPVILAMLHWMVEVVQCIESLSTSQEEVPPDDEHFADKAFFEYLVKSYHFFLDDVPDDSSLTEELCAFLDSQNSGIGKEIENLEKNIQSMTEELEKDEELAAVLSQLQQENAVLQEDELKLQAIIERSELRIEKLQSKMGPLGEELNERNVELERLNQEKLSLQAQIEAQPISTTDLDRMTSEREQLSNGLNQISNRIQELRREILEAEGSVQTKTDSLEKLVQRYNTVAYRLGIVPSTAPRANDQSLELGLLEESEGCLNLDLKNIVRPFLINLRHNLTTEFHSEQSRSLELQESLDKINENVTDTKEELDALEIKIENTLSEYTMLKAKLSEEKSILNSESDKLEHELQQLKLNSQNTLLQLDQRIQALRIEYDHTTQTLEIMKGNAYKEVAFMLDEIIHFKLHIQNGLEELETDYEKELAEASK</sequence>
<evidence type="ECO:0000256" key="7">
    <source>
        <dbReference type="ARBA" id="ARBA00023242"/>
    </source>
</evidence>
<evidence type="ECO:0000256" key="10">
    <source>
        <dbReference type="RuleBase" id="RU368072"/>
    </source>
</evidence>
<evidence type="ECO:0000313" key="17">
    <source>
        <dbReference type="Proteomes" id="UP000001744"/>
    </source>
</evidence>
<dbReference type="STRING" id="402676.B6K5V0"/>
<dbReference type="GeneID" id="7047600"/>
<dbReference type="OrthoDB" id="7459479at2759"/>
<evidence type="ECO:0000256" key="12">
    <source>
        <dbReference type="SAM" id="MobiDB-lite"/>
    </source>
</evidence>
<dbReference type="AlphaFoldDB" id="B6K5V0"/>
<dbReference type="Gene3D" id="1.10.418.30">
    <property type="entry name" value="Ncd80 complex, Ncd80 subunit"/>
    <property type="match status" value="1"/>
</dbReference>
<dbReference type="GO" id="GO:0051455">
    <property type="term" value="P:spindle attachment to meiosis I kinetochore"/>
    <property type="evidence" value="ECO:0007669"/>
    <property type="project" value="EnsemblFungi"/>
</dbReference>
<dbReference type="GO" id="GO:0051315">
    <property type="term" value="P:attachment of mitotic spindle microtubules to kinetochore"/>
    <property type="evidence" value="ECO:0000318"/>
    <property type="project" value="GO_Central"/>
</dbReference>
<evidence type="ECO:0000313" key="15">
    <source>
        <dbReference type="EMBL" id="EEB08904.1"/>
    </source>
</evidence>
<keyword evidence="8 10" id="KW-0131">Cell cycle</keyword>
<evidence type="ECO:0000313" key="16">
    <source>
        <dbReference type="JaponicusDB" id="SJAG_04076"/>
    </source>
</evidence>
<gene>
    <name evidence="16" type="primary">ndc80</name>
    <name evidence="15" type="ORF">SJAG_04076</name>
</gene>
<organism evidence="15 17">
    <name type="scientific">Schizosaccharomyces japonicus (strain yFS275 / FY16936)</name>
    <name type="common">Fission yeast</name>
    <dbReference type="NCBI Taxonomy" id="402676"/>
    <lineage>
        <taxon>Eukaryota</taxon>
        <taxon>Fungi</taxon>
        <taxon>Dikarya</taxon>
        <taxon>Ascomycota</taxon>
        <taxon>Taphrinomycotina</taxon>
        <taxon>Schizosaccharomycetes</taxon>
        <taxon>Schizosaccharomycetales</taxon>
        <taxon>Schizosaccharomycetaceae</taxon>
        <taxon>Schizosaccharomyces</taxon>
    </lineage>
</organism>
<keyword evidence="5 10" id="KW-0995">Kinetochore</keyword>
<feature type="coiled-coil region" evidence="11">
    <location>
        <begin position="272"/>
        <end position="417"/>
    </location>
</feature>
<proteinExistence type="inferred from homology"/>
<feature type="region of interest" description="Disordered" evidence="12">
    <location>
        <begin position="1"/>
        <end position="37"/>
    </location>
</feature>
<evidence type="ECO:0000256" key="1">
    <source>
        <dbReference type="ARBA" id="ARBA00007050"/>
    </source>
</evidence>
<dbReference type="InterPro" id="IPR038273">
    <property type="entry name" value="Ndc80_sf"/>
</dbReference>
<dbReference type="VEuPathDB" id="FungiDB:SJAG_04076"/>
<keyword evidence="6 11" id="KW-0175">Coiled coil</keyword>
<keyword evidence="2 10" id="KW-0158">Chromosome</keyword>
<evidence type="ECO:0000256" key="3">
    <source>
        <dbReference type="ARBA" id="ARBA00022618"/>
    </source>
</evidence>
<dbReference type="GO" id="GO:0005634">
    <property type="term" value="C:nucleus"/>
    <property type="evidence" value="ECO:0007669"/>
    <property type="project" value="UniProtKB-SubCell"/>
</dbReference>
<accession>B6K5V0</accession>
<comment type="subunit">
    <text evidence="10">Component of the NDC80 complex.</text>
</comment>
<dbReference type="PANTHER" id="PTHR10643">
    <property type="entry name" value="KINETOCHORE PROTEIN NDC80"/>
    <property type="match status" value="1"/>
</dbReference>
<keyword evidence="7 10" id="KW-0539">Nucleus</keyword>
<dbReference type="OMA" id="PSHKFQK"/>
<dbReference type="GO" id="GO:0051301">
    <property type="term" value="P:cell division"/>
    <property type="evidence" value="ECO:0007669"/>
    <property type="project" value="UniProtKB-UniRule"/>
</dbReference>
<evidence type="ECO:0000256" key="6">
    <source>
        <dbReference type="ARBA" id="ARBA00023054"/>
    </source>
</evidence>
<evidence type="ECO:0000256" key="2">
    <source>
        <dbReference type="ARBA" id="ARBA00022454"/>
    </source>
</evidence>
<keyword evidence="9 10" id="KW-0137">Centromere</keyword>
<comment type="subcellular location">
    <subcellularLocation>
        <location evidence="10">Chromosome</location>
        <location evidence="10">Centromere</location>
        <location evidence="10">Kinetochore</location>
    </subcellularLocation>
    <subcellularLocation>
        <location evidence="10">Nucleus</location>
    </subcellularLocation>
</comment>
<evidence type="ECO:0000256" key="9">
    <source>
        <dbReference type="ARBA" id="ARBA00023328"/>
    </source>
</evidence>
<dbReference type="InterPro" id="IPR055260">
    <property type="entry name" value="Ndc80_CH"/>
</dbReference>
<dbReference type="EMBL" id="KE651167">
    <property type="protein sequence ID" value="EEB08904.1"/>
    <property type="molecule type" value="Genomic_DNA"/>
</dbReference>
<feature type="compositionally biased region" description="Polar residues" evidence="12">
    <location>
        <begin position="1"/>
        <end position="29"/>
    </location>
</feature>
<evidence type="ECO:0000256" key="11">
    <source>
        <dbReference type="SAM" id="Coils"/>
    </source>
</evidence>
<feature type="coiled-coil region" evidence="11">
    <location>
        <begin position="489"/>
        <end position="562"/>
    </location>
</feature>
<dbReference type="GO" id="GO:0031262">
    <property type="term" value="C:Ndc80 complex"/>
    <property type="evidence" value="ECO:0000318"/>
    <property type="project" value="GO_Central"/>
</dbReference>
<dbReference type="GO" id="GO:0008017">
    <property type="term" value="F:microtubule binding"/>
    <property type="evidence" value="ECO:0007669"/>
    <property type="project" value="EnsemblFungi"/>
</dbReference>
<dbReference type="PANTHER" id="PTHR10643:SF2">
    <property type="entry name" value="KINETOCHORE PROTEIN NDC80 HOMOLOG"/>
    <property type="match status" value="1"/>
</dbReference>
<evidence type="ECO:0000259" key="14">
    <source>
        <dbReference type="Pfam" id="PF24487"/>
    </source>
</evidence>
<dbReference type="HOGENOM" id="CLU_012583_1_0_1"/>
<dbReference type="eggNOG" id="KOG0995">
    <property type="taxonomic scope" value="Eukaryota"/>
</dbReference>
<dbReference type="Gene3D" id="1.10.287.1490">
    <property type="match status" value="1"/>
</dbReference>
<protein>
    <recommendedName>
        <fullName evidence="10">Kinetochore protein NDC80</fullName>
    </recommendedName>
</protein>
<dbReference type="InterPro" id="IPR005550">
    <property type="entry name" value="Kinetochore_Ndc80"/>
</dbReference>
<keyword evidence="3 10" id="KW-0132">Cell division</keyword>
<dbReference type="RefSeq" id="XP_002175197.1">
    <property type="nucleotide sequence ID" value="XM_002175161.2"/>
</dbReference>
<dbReference type="InterPro" id="IPR057091">
    <property type="entry name" value="NDC80_loop"/>
</dbReference>
<keyword evidence="4 10" id="KW-0498">Mitosis</keyword>
<keyword evidence="17" id="KW-1185">Reference proteome</keyword>
<reference evidence="15 17" key="1">
    <citation type="journal article" date="2011" name="Science">
        <title>Comparative functional genomics of the fission yeasts.</title>
        <authorList>
            <person name="Rhind N."/>
            <person name="Chen Z."/>
            <person name="Yassour M."/>
            <person name="Thompson D.A."/>
            <person name="Haas B.J."/>
            <person name="Habib N."/>
            <person name="Wapinski I."/>
            <person name="Roy S."/>
            <person name="Lin M.F."/>
            <person name="Heiman D.I."/>
            <person name="Young S.K."/>
            <person name="Furuya K."/>
            <person name="Guo Y."/>
            <person name="Pidoux A."/>
            <person name="Chen H.M."/>
            <person name="Robbertse B."/>
            <person name="Goldberg J.M."/>
            <person name="Aoki K."/>
            <person name="Bayne E.H."/>
            <person name="Berlin A.M."/>
            <person name="Desjardins C.A."/>
            <person name="Dobbs E."/>
            <person name="Dukaj L."/>
            <person name="Fan L."/>
            <person name="FitzGerald M.G."/>
            <person name="French C."/>
            <person name="Gujja S."/>
            <person name="Hansen K."/>
            <person name="Keifenheim D."/>
            <person name="Levin J.Z."/>
            <person name="Mosher R.A."/>
            <person name="Mueller C.A."/>
            <person name="Pfiffner J."/>
            <person name="Priest M."/>
            <person name="Russ C."/>
            <person name="Smialowska A."/>
            <person name="Swoboda P."/>
            <person name="Sykes S.M."/>
            <person name="Vaughn M."/>
            <person name="Vengrova S."/>
            <person name="Yoder R."/>
            <person name="Zeng Q."/>
            <person name="Allshire R."/>
            <person name="Baulcombe D."/>
            <person name="Birren B.W."/>
            <person name="Brown W."/>
            <person name="Ekwall K."/>
            <person name="Kellis M."/>
            <person name="Leatherwood J."/>
            <person name="Levin H."/>
            <person name="Margalit H."/>
            <person name="Martienssen R."/>
            <person name="Nieduszynski C.A."/>
            <person name="Spatafora J.W."/>
            <person name="Friedman N."/>
            <person name="Dalgaard J.Z."/>
            <person name="Baumann P."/>
            <person name="Niki H."/>
            <person name="Regev A."/>
            <person name="Nusbaum C."/>
        </authorList>
    </citation>
    <scope>NUCLEOTIDE SEQUENCE [LARGE SCALE GENOMIC DNA]</scope>
    <source>
        <strain evidence="17">yFS275 / FY16936</strain>
    </source>
</reference>
<dbReference type="Proteomes" id="UP000001744">
    <property type="component" value="Unassembled WGS sequence"/>
</dbReference>
<dbReference type="Pfam" id="PF03801">
    <property type="entry name" value="Ndc80_HEC"/>
    <property type="match status" value="1"/>
</dbReference>
<evidence type="ECO:0000256" key="8">
    <source>
        <dbReference type="ARBA" id="ARBA00023306"/>
    </source>
</evidence>
<feature type="domain" description="Kinetochore protein Ndc80 CH" evidence="13">
    <location>
        <begin position="75"/>
        <end position="219"/>
    </location>
</feature>
<dbReference type="JaponicusDB" id="SJAG_04076">
    <property type="gene designation" value="ndc80"/>
</dbReference>
<dbReference type="GO" id="GO:0140483">
    <property type="term" value="F:kinetochore adaptor activity"/>
    <property type="evidence" value="ECO:0007669"/>
    <property type="project" value="EnsemblFungi"/>
</dbReference>
<evidence type="ECO:0000256" key="5">
    <source>
        <dbReference type="ARBA" id="ARBA00022838"/>
    </source>
</evidence>
<name>B6K5V0_SCHJY</name>
<comment type="function">
    <text evidence="10">Acts as a component of the essential kinetochore-associated NDC80 complex, which is required for chromosome segregation and spindle checkpoint activity.</text>
</comment>
<evidence type="ECO:0000259" key="13">
    <source>
        <dbReference type="Pfam" id="PF03801"/>
    </source>
</evidence>
<comment type="similarity">
    <text evidence="1 10">Belongs to the NDC80/HEC1 family.</text>
</comment>
<evidence type="ECO:0000256" key="4">
    <source>
        <dbReference type="ARBA" id="ARBA00022776"/>
    </source>
</evidence>
<dbReference type="GO" id="GO:1990571">
    <property type="term" value="P:meiotic centromere clustering"/>
    <property type="evidence" value="ECO:0007669"/>
    <property type="project" value="EnsemblFungi"/>
</dbReference>